<organism evidence="7 8">
    <name type="scientific">Hamiltosporidium magnivora</name>
    <dbReference type="NCBI Taxonomy" id="148818"/>
    <lineage>
        <taxon>Eukaryota</taxon>
        <taxon>Fungi</taxon>
        <taxon>Fungi incertae sedis</taxon>
        <taxon>Microsporidia</taxon>
        <taxon>Dubosqiidae</taxon>
        <taxon>Hamiltosporidium</taxon>
    </lineage>
</organism>
<dbReference type="EMBL" id="PIXR01002956">
    <property type="protein sequence ID" value="TBT97423.1"/>
    <property type="molecule type" value="Genomic_DNA"/>
</dbReference>
<reference evidence="7 8" key="1">
    <citation type="submission" date="2017-12" db="EMBL/GenBank/DDBJ databases">
        <authorList>
            <person name="Pombert J.-F."/>
            <person name="Haag K.L."/>
            <person name="Ebert D."/>
        </authorList>
    </citation>
    <scope>NUCLEOTIDE SEQUENCE [LARGE SCALE GENOMIC DNA]</scope>
    <source>
        <strain evidence="7">IL-BN-2</strain>
    </source>
</reference>
<keyword evidence="3" id="KW-0378">Hydrolase</keyword>
<dbReference type="InterPro" id="IPR020891">
    <property type="entry name" value="UPF0758_CS"/>
</dbReference>
<dbReference type="PANTHER" id="PTHR30471:SF3">
    <property type="entry name" value="UPF0758 PROTEIN YEES-RELATED"/>
    <property type="match status" value="1"/>
</dbReference>
<keyword evidence="4" id="KW-0862">Zinc</keyword>
<dbReference type="PANTHER" id="PTHR30471">
    <property type="entry name" value="DNA REPAIR PROTEIN RADC"/>
    <property type="match status" value="1"/>
</dbReference>
<dbReference type="Proteomes" id="UP000293045">
    <property type="component" value="Unassembled WGS sequence"/>
</dbReference>
<evidence type="ECO:0000256" key="1">
    <source>
        <dbReference type="ARBA" id="ARBA00022670"/>
    </source>
</evidence>
<dbReference type="InterPro" id="IPR037518">
    <property type="entry name" value="MPN"/>
</dbReference>
<dbReference type="AlphaFoldDB" id="A0A4Q9KRT9"/>
<dbReference type="GO" id="GO:0006508">
    <property type="term" value="P:proteolysis"/>
    <property type="evidence" value="ECO:0007669"/>
    <property type="project" value="UniProtKB-KW"/>
</dbReference>
<evidence type="ECO:0000256" key="2">
    <source>
        <dbReference type="ARBA" id="ARBA00022723"/>
    </source>
</evidence>
<dbReference type="GO" id="GO:0046872">
    <property type="term" value="F:metal ion binding"/>
    <property type="evidence" value="ECO:0007669"/>
    <property type="project" value="UniProtKB-KW"/>
</dbReference>
<dbReference type="VEuPathDB" id="MicrosporidiaDB:CWI39_2956p0010"/>
<evidence type="ECO:0000313" key="7">
    <source>
        <dbReference type="EMBL" id="TBT97423.1"/>
    </source>
</evidence>
<evidence type="ECO:0000259" key="6">
    <source>
        <dbReference type="PROSITE" id="PS50249"/>
    </source>
</evidence>
<accession>A0A4Q9KRT9</accession>
<gene>
    <name evidence="7" type="ORF">CWI39_2956p0010</name>
</gene>
<comment type="caution">
    <text evidence="7">The sequence shown here is derived from an EMBL/GenBank/DDBJ whole genome shotgun (WGS) entry which is preliminary data.</text>
</comment>
<dbReference type="GO" id="GO:0008237">
    <property type="term" value="F:metallopeptidase activity"/>
    <property type="evidence" value="ECO:0007669"/>
    <property type="project" value="UniProtKB-KW"/>
</dbReference>
<keyword evidence="1" id="KW-0645">Protease</keyword>
<evidence type="ECO:0000256" key="5">
    <source>
        <dbReference type="ARBA" id="ARBA00023049"/>
    </source>
</evidence>
<keyword evidence="2" id="KW-0479">Metal-binding</keyword>
<name>A0A4Q9KRT9_9MICR</name>
<feature type="domain" description="MPN" evidence="6">
    <location>
        <begin position="1"/>
        <end position="119"/>
    </location>
</feature>
<sequence length="293" mass="33489">MSFLQDKTIEQAYAIHIDKNNKETIQMLSIGGTSSTTIDFKVLLQSAILFGTKKLYLIHNHPSGGLEPSEADINMTKKAKETLSILDIELEHIIINTFKNCFCLIDKNYEISMVEKEPFLPSKKKLELTYVDTHKLLNGGPVTQIKSSKDSFNYIQQKRFSAFKKNGAILLNLKGMVVGNYLFKEEIDVKEMLKFISKTATVTSVILYTNENSDKVLKQIKKIPETINVLDVIQIDPNENVNEYYYSYSDYGLLNEHIKSLKENPSKDNFKELSKKIIASSEKENDNNNNIER</sequence>
<dbReference type="Pfam" id="PF04002">
    <property type="entry name" value="RadC"/>
    <property type="match status" value="1"/>
</dbReference>
<evidence type="ECO:0000256" key="4">
    <source>
        <dbReference type="ARBA" id="ARBA00022833"/>
    </source>
</evidence>
<dbReference type="PROSITE" id="PS50249">
    <property type="entry name" value="MPN"/>
    <property type="match status" value="1"/>
</dbReference>
<evidence type="ECO:0000256" key="3">
    <source>
        <dbReference type="ARBA" id="ARBA00022801"/>
    </source>
</evidence>
<dbReference type="InterPro" id="IPR001405">
    <property type="entry name" value="UPF0758"/>
</dbReference>
<dbReference type="Gene3D" id="3.40.140.10">
    <property type="entry name" value="Cytidine Deaminase, domain 2"/>
    <property type="match status" value="1"/>
</dbReference>
<proteinExistence type="predicted"/>
<keyword evidence="5" id="KW-0482">Metalloprotease</keyword>
<evidence type="ECO:0000313" key="8">
    <source>
        <dbReference type="Proteomes" id="UP000293045"/>
    </source>
</evidence>
<dbReference type="PROSITE" id="PS01302">
    <property type="entry name" value="UPF0758"/>
    <property type="match status" value="1"/>
</dbReference>
<dbReference type="InterPro" id="IPR025657">
    <property type="entry name" value="RadC_JAB"/>
</dbReference>
<protein>
    <submittedName>
        <fullName evidence="7">RadC-like JAB domain-containing protein</fullName>
    </submittedName>
</protein>